<keyword evidence="5" id="KW-0539">Nucleus</keyword>
<evidence type="ECO:0000313" key="9">
    <source>
        <dbReference type="Proteomes" id="UP000243459"/>
    </source>
</evidence>
<dbReference type="OMA" id="TWLNQDQ"/>
<evidence type="ECO:0000256" key="4">
    <source>
        <dbReference type="ARBA" id="ARBA00023163"/>
    </source>
</evidence>
<evidence type="ECO:0000256" key="5">
    <source>
        <dbReference type="ARBA" id="ARBA00023242"/>
    </source>
</evidence>
<dbReference type="PROSITE" id="PS50863">
    <property type="entry name" value="B3"/>
    <property type="match status" value="1"/>
</dbReference>
<feature type="compositionally biased region" description="Polar residues" evidence="6">
    <location>
        <begin position="182"/>
        <end position="201"/>
    </location>
</feature>
<dbReference type="InterPro" id="IPR015300">
    <property type="entry name" value="DNA-bd_pseudobarrel_sf"/>
</dbReference>
<accession>A0A5P1E491</accession>
<evidence type="ECO:0000256" key="2">
    <source>
        <dbReference type="ARBA" id="ARBA00023015"/>
    </source>
</evidence>
<dbReference type="EMBL" id="CM007389">
    <property type="protein sequence ID" value="ONK57482.1"/>
    <property type="molecule type" value="Genomic_DNA"/>
</dbReference>
<dbReference type="PANTHER" id="PTHR31140:SF70">
    <property type="entry name" value="B3 DOMAIN-CONTAINING PROTEIN OS11G0156000"/>
    <property type="match status" value="1"/>
</dbReference>
<dbReference type="GO" id="GO:0003700">
    <property type="term" value="F:DNA-binding transcription factor activity"/>
    <property type="evidence" value="ECO:0007669"/>
    <property type="project" value="InterPro"/>
</dbReference>
<proteinExistence type="predicted"/>
<dbReference type="InterPro" id="IPR003340">
    <property type="entry name" value="B3_DNA-bd"/>
</dbReference>
<evidence type="ECO:0000259" key="7">
    <source>
        <dbReference type="PROSITE" id="PS50863"/>
    </source>
</evidence>
<comment type="subcellular location">
    <subcellularLocation>
        <location evidence="1">Nucleus</location>
    </subcellularLocation>
</comment>
<dbReference type="SUPFAM" id="SSF101936">
    <property type="entry name" value="DNA-binding pseudobarrel domain"/>
    <property type="match status" value="1"/>
</dbReference>
<dbReference type="Gramene" id="ONK57482">
    <property type="protein sequence ID" value="ONK57482"/>
    <property type="gene ID" value="A4U43_C09F960"/>
</dbReference>
<dbReference type="PANTHER" id="PTHR31140">
    <property type="entry name" value="B3 DOMAIN-CONTAINING TRANSCRIPTION FACTOR ABI3"/>
    <property type="match status" value="1"/>
</dbReference>
<dbReference type="CDD" id="cd10017">
    <property type="entry name" value="B3_DNA"/>
    <property type="match status" value="1"/>
</dbReference>
<keyword evidence="3" id="KW-0238">DNA-binding</keyword>
<dbReference type="SMART" id="SM01019">
    <property type="entry name" value="B3"/>
    <property type="match status" value="1"/>
</dbReference>
<dbReference type="AlphaFoldDB" id="A0A5P1E491"/>
<dbReference type="Pfam" id="PF02362">
    <property type="entry name" value="B3"/>
    <property type="match status" value="1"/>
</dbReference>
<sequence length="201" mass="22385">MGSNHNHHYFQFEQEQDRGVYRKEHMFEKPLTPSDVGKLNRLVIPKQHAEKHFPLDSESGEKGLLLSFEDESGKSWNFRYSYWTSSQSYVLTKGWSRRRVSNETAAPSASVSARSPSFYAAGASTPYAAPYYYMSPVNSGDQAAASSMDNTVAVATTGNSRRLRLFGVNLECGPDPEEPDQHSASGAWNQFMPTNASTSQL</sequence>
<keyword evidence="4" id="KW-0804">Transcription</keyword>
<organism evidence="8 9">
    <name type="scientific">Asparagus officinalis</name>
    <name type="common">Garden asparagus</name>
    <dbReference type="NCBI Taxonomy" id="4686"/>
    <lineage>
        <taxon>Eukaryota</taxon>
        <taxon>Viridiplantae</taxon>
        <taxon>Streptophyta</taxon>
        <taxon>Embryophyta</taxon>
        <taxon>Tracheophyta</taxon>
        <taxon>Spermatophyta</taxon>
        <taxon>Magnoliopsida</taxon>
        <taxon>Liliopsida</taxon>
        <taxon>Asparagales</taxon>
        <taxon>Asparagaceae</taxon>
        <taxon>Asparagoideae</taxon>
        <taxon>Asparagus</taxon>
    </lineage>
</organism>
<reference evidence="9" key="1">
    <citation type="journal article" date="2017" name="Nat. Commun.">
        <title>The asparagus genome sheds light on the origin and evolution of a young Y chromosome.</title>
        <authorList>
            <person name="Harkess A."/>
            <person name="Zhou J."/>
            <person name="Xu C."/>
            <person name="Bowers J.E."/>
            <person name="Van der Hulst R."/>
            <person name="Ayyampalayam S."/>
            <person name="Mercati F."/>
            <person name="Riccardi P."/>
            <person name="McKain M.R."/>
            <person name="Kakrana A."/>
            <person name="Tang H."/>
            <person name="Ray J."/>
            <person name="Groenendijk J."/>
            <person name="Arikit S."/>
            <person name="Mathioni S.M."/>
            <person name="Nakano M."/>
            <person name="Shan H."/>
            <person name="Telgmann-Rauber A."/>
            <person name="Kanno A."/>
            <person name="Yue Z."/>
            <person name="Chen H."/>
            <person name="Li W."/>
            <person name="Chen Y."/>
            <person name="Xu X."/>
            <person name="Zhang Y."/>
            <person name="Luo S."/>
            <person name="Chen H."/>
            <person name="Gao J."/>
            <person name="Mao Z."/>
            <person name="Pires J.C."/>
            <person name="Luo M."/>
            <person name="Kudrna D."/>
            <person name="Wing R.A."/>
            <person name="Meyers B.C."/>
            <person name="Yi K."/>
            <person name="Kong H."/>
            <person name="Lavrijsen P."/>
            <person name="Sunseri F."/>
            <person name="Falavigna A."/>
            <person name="Ye Y."/>
            <person name="Leebens-Mack J.H."/>
            <person name="Chen G."/>
        </authorList>
    </citation>
    <scope>NUCLEOTIDE SEQUENCE [LARGE SCALE GENOMIC DNA]</scope>
    <source>
        <strain evidence="9">cv. DH0086</strain>
    </source>
</reference>
<evidence type="ECO:0000313" key="8">
    <source>
        <dbReference type="EMBL" id="ONK57482.1"/>
    </source>
</evidence>
<dbReference type="Proteomes" id="UP000243459">
    <property type="component" value="Chromosome 9"/>
</dbReference>
<keyword evidence="2" id="KW-0805">Transcription regulation</keyword>
<dbReference type="Gene3D" id="2.40.330.10">
    <property type="entry name" value="DNA-binding pseudobarrel domain"/>
    <property type="match status" value="1"/>
</dbReference>
<dbReference type="GO" id="GO:0003677">
    <property type="term" value="F:DNA binding"/>
    <property type="evidence" value="ECO:0007669"/>
    <property type="project" value="UniProtKB-KW"/>
</dbReference>
<evidence type="ECO:0000256" key="3">
    <source>
        <dbReference type="ARBA" id="ARBA00023125"/>
    </source>
</evidence>
<feature type="domain" description="TF-B3" evidence="7">
    <location>
        <begin position="27"/>
        <end position="134"/>
    </location>
</feature>
<dbReference type="InterPro" id="IPR044800">
    <property type="entry name" value="LEC2-like"/>
</dbReference>
<keyword evidence="9" id="KW-1185">Reference proteome</keyword>
<protein>
    <recommendedName>
        <fullName evidence="7">TF-B3 domain-containing protein</fullName>
    </recommendedName>
</protein>
<evidence type="ECO:0000256" key="1">
    <source>
        <dbReference type="ARBA" id="ARBA00004123"/>
    </source>
</evidence>
<gene>
    <name evidence="8" type="ORF">A4U43_C09F960</name>
</gene>
<name>A0A5P1E491_ASPOF</name>
<feature type="region of interest" description="Disordered" evidence="6">
    <location>
        <begin position="173"/>
        <end position="201"/>
    </location>
</feature>
<evidence type="ECO:0000256" key="6">
    <source>
        <dbReference type="SAM" id="MobiDB-lite"/>
    </source>
</evidence>
<dbReference type="GO" id="GO:0005634">
    <property type="term" value="C:nucleus"/>
    <property type="evidence" value="ECO:0007669"/>
    <property type="project" value="UniProtKB-SubCell"/>
</dbReference>